<gene>
    <name evidence="4" type="ORF">SAMD00023353_0901380</name>
</gene>
<evidence type="ECO:0000256" key="1">
    <source>
        <dbReference type="ARBA" id="ARBA00022801"/>
    </source>
</evidence>
<evidence type="ECO:0000259" key="3">
    <source>
        <dbReference type="Pfam" id="PF07910"/>
    </source>
</evidence>
<evidence type="ECO:0000313" key="5">
    <source>
        <dbReference type="Proteomes" id="UP000054516"/>
    </source>
</evidence>
<protein>
    <submittedName>
        <fullName evidence="4">Putative peptidase family C78</fullName>
    </submittedName>
</protein>
<dbReference type="OMA" id="CAVCEYF"/>
<keyword evidence="5" id="KW-1185">Reference proteome</keyword>
<feature type="domain" description="UFSP1/2/DUB catalytic" evidence="3">
    <location>
        <begin position="226"/>
        <end position="458"/>
    </location>
</feature>
<evidence type="ECO:0000256" key="2">
    <source>
        <dbReference type="SAM" id="MobiDB-lite"/>
    </source>
</evidence>
<keyword evidence="1" id="KW-0378">Hydrolase</keyword>
<evidence type="ECO:0000313" key="4">
    <source>
        <dbReference type="EMBL" id="GAP87657.1"/>
    </source>
</evidence>
<sequence>MSSQENTMACPLCGYKTDMEHAILFHVDEFHPEESSPLVADPDLGVSGVGENYITEWESGNDEDAGLFVECSVEGCLKQVSLAELDHHNYLHTIEWNGEAASDSTVASAEDQEYRSPYSRPDDVARSSRRHYRERAQSPEDHDSAVDAWKKIFGLSQPKKLKDSPNSPIDARTSRKRLGKSELGKHAYENQMPGSLITMLKKGKYKSAEGIIPALARLLEQNPLTEYAYLCHPAVQHISKLRNEGSFCGYRNIQMLSSYIVGARVEGAEKLRNRIPSIFRIQDYIENAWDMDINASGRIETGGIKGTRKYIGTSEAQAMFVSLKIPCEAEAIKFHEQGSAEAALFAYVRQYFESAPLESSEKVRCTTLPPIYFQHRGHSLTIVGLERLVSGSLKLLVFDPMLLDSWGVARLAERLRRHGDAKGGKAKVRSPIHQSSDNALRLYRRGHSYLRKYHEFELLKLNVDSIPNNDDKRQVDPS</sequence>
<dbReference type="EMBL" id="DF977454">
    <property type="protein sequence ID" value="GAP87657.1"/>
    <property type="molecule type" value="Genomic_DNA"/>
</dbReference>
<dbReference type="Proteomes" id="UP000054516">
    <property type="component" value="Unassembled WGS sequence"/>
</dbReference>
<accession>A0A1W2THP4</accession>
<dbReference type="STRING" id="77044.A0A1W2THP4"/>
<feature type="compositionally biased region" description="Basic and acidic residues" evidence="2">
    <location>
        <begin position="134"/>
        <end position="143"/>
    </location>
</feature>
<dbReference type="OrthoDB" id="288987at2759"/>
<dbReference type="AlphaFoldDB" id="A0A1W2THP4"/>
<dbReference type="Gene3D" id="3.90.70.130">
    <property type="match status" value="1"/>
</dbReference>
<feature type="region of interest" description="Disordered" evidence="2">
    <location>
        <begin position="158"/>
        <end position="185"/>
    </location>
</feature>
<organism evidence="4">
    <name type="scientific">Rosellinia necatrix</name>
    <name type="common">White root-rot fungus</name>
    <dbReference type="NCBI Taxonomy" id="77044"/>
    <lineage>
        <taxon>Eukaryota</taxon>
        <taxon>Fungi</taxon>
        <taxon>Dikarya</taxon>
        <taxon>Ascomycota</taxon>
        <taxon>Pezizomycotina</taxon>
        <taxon>Sordariomycetes</taxon>
        <taxon>Xylariomycetidae</taxon>
        <taxon>Xylariales</taxon>
        <taxon>Xylariaceae</taxon>
        <taxon>Rosellinia</taxon>
    </lineage>
</organism>
<reference evidence="4" key="1">
    <citation type="submission" date="2016-03" db="EMBL/GenBank/DDBJ databases">
        <title>Draft genome sequence of Rosellinia necatrix.</title>
        <authorList>
            <person name="Kanematsu S."/>
        </authorList>
    </citation>
    <scope>NUCLEOTIDE SEQUENCE [LARGE SCALE GENOMIC DNA]</scope>
    <source>
        <strain evidence="4">W97</strain>
    </source>
</reference>
<dbReference type="GO" id="GO:0016787">
    <property type="term" value="F:hydrolase activity"/>
    <property type="evidence" value="ECO:0007669"/>
    <property type="project" value="UniProtKB-KW"/>
</dbReference>
<dbReference type="InterPro" id="IPR012462">
    <property type="entry name" value="UFSP1/2_DUB_cat"/>
</dbReference>
<proteinExistence type="predicted"/>
<dbReference type="Pfam" id="PF07910">
    <property type="entry name" value="Peptidase_C78"/>
    <property type="match status" value="1"/>
</dbReference>
<name>A0A1W2THP4_ROSNE</name>
<feature type="region of interest" description="Disordered" evidence="2">
    <location>
        <begin position="101"/>
        <end position="143"/>
    </location>
</feature>